<evidence type="ECO:0000313" key="1">
    <source>
        <dbReference type="EMBL" id="CAB4338352.1"/>
    </source>
</evidence>
<protein>
    <submittedName>
        <fullName evidence="1">Unannotated protein</fullName>
    </submittedName>
</protein>
<accession>A0A6J5ZB73</accession>
<dbReference type="AlphaFoldDB" id="A0A6J5ZB73"/>
<dbReference type="EMBL" id="CAESAO010000018">
    <property type="protein sequence ID" value="CAB4338352.1"/>
    <property type="molecule type" value="Genomic_DNA"/>
</dbReference>
<proteinExistence type="predicted"/>
<dbReference type="Gene3D" id="3.90.1580.10">
    <property type="entry name" value="paralog of FGE (formylglycine-generating enzyme)"/>
    <property type="match status" value="1"/>
</dbReference>
<name>A0A6J5ZB73_9ZZZZ</name>
<organism evidence="1">
    <name type="scientific">freshwater metagenome</name>
    <dbReference type="NCBI Taxonomy" id="449393"/>
    <lineage>
        <taxon>unclassified sequences</taxon>
        <taxon>metagenomes</taxon>
        <taxon>ecological metagenomes</taxon>
    </lineage>
</organism>
<sequence length="425" mass="45379">MKKLMLFPFLIALVAVLPAQASAQKYGKVISVRTVSIDSPGNKSVSIVPFTDAIYPSCAGVPEPDPAPFGPCMAVGGVKNRYQIGELEVTVAQYVAFLNTANYGLTNPPRLYTTQESATRWPRFGSINFDQRAPRGTRYSVAYPQWANKPYGFATFGRAARFVNALQNGTLLSKKTSRANGRTITTYRVQLSARTETGMYDLGVTRPSGGSGRKASKGFVIPSQNEWMKAAYYDPKGGGTDSYWKYPTNAGVFGDGAATAPNASLLNPGTGAVTNASSQPLSTYTAPGLPSPQWCPSQVSAADCSVYPFPGDPTELNKFFQGSVSTVGQTRTRSPWGTLDQGGNVVEWTDTIAAAPVGEDKALTWRRLHGGIASSPVGENDAIQLWLSAVGLDAEDNNLKNRYPWFGFRIGVIGSLTPTPGGVTG</sequence>
<gene>
    <name evidence="1" type="ORF">UFOPK3522_00368</name>
</gene>
<dbReference type="InterPro" id="IPR042095">
    <property type="entry name" value="SUMF_sf"/>
</dbReference>
<reference evidence="1" key="1">
    <citation type="submission" date="2020-05" db="EMBL/GenBank/DDBJ databases">
        <authorList>
            <person name="Chiriac C."/>
            <person name="Salcher M."/>
            <person name="Ghai R."/>
            <person name="Kavagutti S V."/>
        </authorList>
    </citation>
    <scope>NUCLEOTIDE SEQUENCE</scope>
</reference>
<dbReference type="SUPFAM" id="SSF56436">
    <property type="entry name" value="C-type lectin-like"/>
    <property type="match status" value="1"/>
</dbReference>
<dbReference type="InterPro" id="IPR016187">
    <property type="entry name" value="CTDL_fold"/>
</dbReference>